<dbReference type="Pfam" id="PF02188">
    <property type="entry name" value="GoLoco"/>
    <property type="match status" value="2"/>
</dbReference>
<evidence type="ECO:0000256" key="1">
    <source>
        <dbReference type="ARBA" id="ARBA00004370"/>
    </source>
</evidence>
<keyword evidence="6" id="KW-0677">Repeat</keyword>
<proteinExistence type="predicted"/>
<dbReference type="EnsemblMetazoa" id="AMAM023935-RA">
    <property type="protein sequence ID" value="AMAM023935-PA"/>
    <property type="gene ID" value="AMAM023935"/>
</dbReference>
<evidence type="ECO:0000256" key="5">
    <source>
        <dbReference type="ARBA" id="ARBA00022553"/>
    </source>
</evidence>
<reference evidence="10" key="2">
    <citation type="submission" date="2020-05" db="UniProtKB">
        <authorList>
            <consortium name="EnsemblMetazoa"/>
        </authorList>
    </citation>
    <scope>IDENTIFICATION</scope>
    <source>
        <strain evidence="10">maculatus3</strain>
    </source>
</reference>
<accession>A0A182TC77</accession>
<feature type="compositionally biased region" description="Polar residues" evidence="9">
    <location>
        <begin position="132"/>
        <end position="160"/>
    </location>
</feature>
<evidence type="ECO:0000256" key="3">
    <source>
        <dbReference type="ARBA" id="ARBA00022475"/>
    </source>
</evidence>
<dbReference type="PANTHER" id="PTHR45954:SF1">
    <property type="entry name" value="LD33695P"/>
    <property type="match status" value="1"/>
</dbReference>
<dbReference type="GO" id="GO:0016020">
    <property type="term" value="C:membrane"/>
    <property type="evidence" value="ECO:0007669"/>
    <property type="project" value="UniProtKB-SubCell"/>
</dbReference>
<keyword evidence="8" id="KW-0472">Membrane</keyword>
<keyword evidence="4" id="KW-0963">Cytoplasm</keyword>
<feature type="compositionally biased region" description="Basic and acidic residues" evidence="9">
    <location>
        <begin position="1"/>
        <end position="12"/>
    </location>
</feature>
<feature type="region of interest" description="Disordered" evidence="9">
    <location>
        <begin position="1"/>
        <end position="45"/>
    </location>
</feature>
<dbReference type="InterPro" id="IPR003109">
    <property type="entry name" value="GoLoco_motif"/>
</dbReference>
<evidence type="ECO:0000313" key="11">
    <source>
        <dbReference type="Proteomes" id="UP000075901"/>
    </source>
</evidence>
<evidence type="ECO:0000313" key="10">
    <source>
        <dbReference type="EnsemblMetazoa" id="AMAM023935-PA"/>
    </source>
</evidence>
<organism evidence="10 11">
    <name type="scientific">Anopheles maculatus</name>
    <dbReference type="NCBI Taxonomy" id="74869"/>
    <lineage>
        <taxon>Eukaryota</taxon>
        <taxon>Metazoa</taxon>
        <taxon>Ecdysozoa</taxon>
        <taxon>Arthropoda</taxon>
        <taxon>Hexapoda</taxon>
        <taxon>Insecta</taxon>
        <taxon>Pterygota</taxon>
        <taxon>Neoptera</taxon>
        <taxon>Endopterygota</taxon>
        <taxon>Diptera</taxon>
        <taxon>Nematocera</taxon>
        <taxon>Culicoidea</taxon>
        <taxon>Culicidae</taxon>
        <taxon>Anophelinae</taxon>
        <taxon>Anopheles</taxon>
        <taxon>Anopheles maculatus group</taxon>
    </lineage>
</organism>
<dbReference type="InterPro" id="IPR011990">
    <property type="entry name" value="TPR-like_helical_dom_sf"/>
</dbReference>
<feature type="region of interest" description="Disordered" evidence="9">
    <location>
        <begin position="79"/>
        <end position="100"/>
    </location>
</feature>
<keyword evidence="11" id="KW-1185">Reference proteome</keyword>
<dbReference type="PANTHER" id="PTHR45954">
    <property type="entry name" value="LD33695P"/>
    <property type="match status" value="1"/>
</dbReference>
<dbReference type="GO" id="GO:0005938">
    <property type="term" value="C:cell cortex"/>
    <property type="evidence" value="ECO:0007669"/>
    <property type="project" value="TreeGrafter"/>
</dbReference>
<sequence>MEREKLTPDGKKLAQHNNVQENQTANAQVPPSQPSKVKKSENSFKNNDEDFFDLLTRSQSKRMDDQRCTLKLTHAESVDSARKPLTQHNSNNPPAGKENRNVLLEMIAHFQSERMDEQRALLPGLKRISLDNANNISRPTNNNESSSAPGSTTPKDSVTLGTPPDDAFLDMLMRCQVSFCVPCNEFWESLKGFPVEMRKLTLFSDLNQSKRVTITI</sequence>
<dbReference type="Gene3D" id="1.25.40.10">
    <property type="entry name" value="Tetratricopeptide repeat domain"/>
    <property type="match status" value="1"/>
</dbReference>
<feature type="compositionally biased region" description="Polar residues" evidence="9">
    <location>
        <begin position="15"/>
        <end position="30"/>
    </location>
</feature>
<keyword evidence="5" id="KW-0597">Phosphoprotein</keyword>
<dbReference type="Proteomes" id="UP000075901">
    <property type="component" value="Unassembled WGS sequence"/>
</dbReference>
<protein>
    <submittedName>
        <fullName evidence="10">Uncharacterized protein</fullName>
    </submittedName>
</protein>
<comment type="subcellular location">
    <subcellularLocation>
        <location evidence="2">Cytoplasm</location>
    </subcellularLocation>
    <subcellularLocation>
        <location evidence="1">Membrane</location>
    </subcellularLocation>
</comment>
<feature type="region of interest" description="Disordered" evidence="9">
    <location>
        <begin position="132"/>
        <end position="162"/>
    </location>
</feature>
<dbReference type="GO" id="GO:0005092">
    <property type="term" value="F:GDP-dissociation inhibitor activity"/>
    <property type="evidence" value="ECO:0007669"/>
    <property type="project" value="TreeGrafter"/>
</dbReference>
<evidence type="ECO:0000256" key="2">
    <source>
        <dbReference type="ARBA" id="ARBA00004496"/>
    </source>
</evidence>
<keyword evidence="3" id="KW-1003">Cell membrane</keyword>
<dbReference type="VEuPathDB" id="VectorBase:AMAM023935"/>
<keyword evidence="7" id="KW-0802">TPR repeat</keyword>
<name>A0A182TC77_9DIPT</name>
<dbReference type="PROSITE" id="PS50877">
    <property type="entry name" value="GOLOCO"/>
    <property type="match status" value="2"/>
</dbReference>
<evidence type="ECO:0000256" key="6">
    <source>
        <dbReference type="ARBA" id="ARBA00022737"/>
    </source>
</evidence>
<dbReference type="AlphaFoldDB" id="A0A182TC77"/>
<evidence type="ECO:0000256" key="8">
    <source>
        <dbReference type="ARBA" id="ARBA00023136"/>
    </source>
</evidence>
<dbReference type="GO" id="GO:0000132">
    <property type="term" value="P:establishment of mitotic spindle orientation"/>
    <property type="evidence" value="ECO:0007669"/>
    <property type="project" value="TreeGrafter"/>
</dbReference>
<dbReference type="InterPro" id="IPR052386">
    <property type="entry name" value="GPSM"/>
</dbReference>
<dbReference type="SMART" id="SM00390">
    <property type="entry name" value="GoLoco"/>
    <property type="match status" value="2"/>
</dbReference>
<evidence type="ECO:0000256" key="7">
    <source>
        <dbReference type="ARBA" id="ARBA00022803"/>
    </source>
</evidence>
<evidence type="ECO:0000256" key="9">
    <source>
        <dbReference type="SAM" id="MobiDB-lite"/>
    </source>
</evidence>
<reference evidence="11" key="1">
    <citation type="submission" date="2013-09" db="EMBL/GenBank/DDBJ databases">
        <title>The Genome Sequence of Anopheles maculatus species B.</title>
        <authorList>
            <consortium name="The Broad Institute Genomics Platform"/>
            <person name="Neafsey D.E."/>
            <person name="Besansky N."/>
            <person name="Howell P."/>
            <person name="Walton C."/>
            <person name="Young S.K."/>
            <person name="Zeng Q."/>
            <person name="Gargeya S."/>
            <person name="Fitzgerald M."/>
            <person name="Haas B."/>
            <person name="Abouelleil A."/>
            <person name="Allen A.W."/>
            <person name="Alvarado L."/>
            <person name="Arachchi H.M."/>
            <person name="Berlin A.M."/>
            <person name="Chapman S.B."/>
            <person name="Gainer-Dewar J."/>
            <person name="Goldberg J."/>
            <person name="Griggs A."/>
            <person name="Gujja S."/>
            <person name="Hansen M."/>
            <person name="Howarth C."/>
            <person name="Imamovic A."/>
            <person name="Ireland A."/>
            <person name="Larimer J."/>
            <person name="McCowan C."/>
            <person name="Murphy C."/>
            <person name="Pearson M."/>
            <person name="Poon T.W."/>
            <person name="Priest M."/>
            <person name="Roberts A."/>
            <person name="Saif S."/>
            <person name="Shea T."/>
            <person name="Sisk P."/>
            <person name="Sykes S."/>
            <person name="Wortman J."/>
            <person name="Nusbaum C."/>
            <person name="Birren B."/>
        </authorList>
    </citation>
    <scope>NUCLEOTIDE SEQUENCE [LARGE SCALE GENOMIC DNA]</scope>
    <source>
        <strain evidence="11">maculatus3</strain>
    </source>
</reference>
<dbReference type="GO" id="GO:0001965">
    <property type="term" value="F:G-protein alpha-subunit binding"/>
    <property type="evidence" value="ECO:0007669"/>
    <property type="project" value="TreeGrafter"/>
</dbReference>
<evidence type="ECO:0000256" key="4">
    <source>
        <dbReference type="ARBA" id="ARBA00022490"/>
    </source>
</evidence>